<comment type="caution">
    <text evidence="4">The sequence shown here is derived from an EMBL/GenBank/DDBJ whole genome shotgun (WGS) entry which is preliminary data.</text>
</comment>
<gene>
    <name evidence="4" type="ORF">J0S82_020914</name>
</gene>
<dbReference type="Gene3D" id="2.60.120.260">
    <property type="entry name" value="Galactose-binding domain-like"/>
    <property type="match status" value="1"/>
</dbReference>
<evidence type="ECO:0000313" key="5">
    <source>
        <dbReference type="Proteomes" id="UP000700334"/>
    </source>
</evidence>
<dbReference type="PANTHER" id="PTHR24543:SF325">
    <property type="entry name" value="F5_8 TYPE C DOMAIN-CONTAINING PROTEIN"/>
    <property type="match status" value="1"/>
</dbReference>
<dbReference type="OrthoDB" id="26719at2759"/>
<dbReference type="Pfam" id="PF00754">
    <property type="entry name" value="F5_F8_type_C"/>
    <property type="match status" value="1"/>
</dbReference>
<feature type="domain" description="F5/8 type C" evidence="3">
    <location>
        <begin position="40"/>
        <end position="150"/>
    </location>
</feature>
<keyword evidence="2" id="KW-0245">EGF-like domain</keyword>
<dbReference type="InterPro" id="IPR008979">
    <property type="entry name" value="Galactose-bd-like_sf"/>
</dbReference>
<dbReference type="FunFam" id="2.60.120.260:FF:000016">
    <property type="entry name" value="Contactin-associated protein-like 4 isoform 1"/>
    <property type="match status" value="1"/>
</dbReference>
<evidence type="ECO:0000256" key="2">
    <source>
        <dbReference type="ARBA" id="ARBA00022536"/>
    </source>
</evidence>
<accession>A0A8J6DMG6</accession>
<protein>
    <submittedName>
        <fullName evidence="4">Contactin-associated protein-like 5</fullName>
    </submittedName>
</protein>
<evidence type="ECO:0000259" key="3">
    <source>
        <dbReference type="PROSITE" id="PS50022"/>
    </source>
</evidence>
<dbReference type="SUPFAM" id="SSF49785">
    <property type="entry name" value="Galactose-binding domain-like"/>
    <property type="match status" value="1"/>
</dbReference>
<comment type="similarity">
    <text evidence="1">Belongs to the neurexin family.</text>
</comment>
<sequence length="150" mass="16579">MPIPRPALVTCILESVATLEAWLRSNTYLGNGGYSQLDNCDDPLASVLSPMAFSSSSDFTGTHSPAQLNRRVGTGGWSPADTNAQQWLQMDLGNRVEITAVATQGRYGSSDWVTSYSLMFSDTGRNWKQYKQEDSIWVGQLFSSDERNLM</sequence>
<organism evidence="4 5">
    <name type="scientific">Galemys pyrenaicus</name>
    <name type="common">Iberian desman</name>
    <name type="synonym">Pyrenean desman</name>
    <dbReference type="NCBI Taxonomy" id="202257"/>
    <lineage>
        <taxon>Eukaryota</taxon>
        <taxon>Metazoa</taxon>
        <taxon>Chordata</taxon>
        <taxon>Craniata</taxon>
        <taxon>Vertebrata</taxon>
        <taxon>Euteleostomi</taxon>
        <taxon>Mammalia</taxon>
        <taxon>Eutheria</taxon>
        <taxon>Laurasiatheria</taxon>
        <taxon>Eulipotyphla</taxon>
        <taxon>Talpidae</taxon>
        <taxon>Galemys</taxon>
    </lineage>
</organism>
<evidence type="ECO:0000256" key="1">
    <source>
        <dbReference type="ARBA" id="ARBA00010241"/>
    </source>
</evidence>
<proteinExistence type="inferred from homology"/>
<dbReference type="InterPro" id="IPR000421">
    <property type="entry name" value="FA58C"/>
</dbReference>
<dbReference type="Proteomes" id="UP000700334">
    <property type="component" value="Unassembled WGS sequence"/>
</dbReference>
<keyword evidence="5" id="KW-1185">Reference proteome</keyword>
<dbReference type="PANTHER" id="PTHR24543">
    <property type="entry name" value="MULTICOPPER OXIDASE-RELATED"/>
    <property type="match status" value="1"/>
</dbReference>
<dbReference type="AlphaFoldDB" id="A0A8J6DMG6"/>
<dbReference type="EMBL" id="JAGFMF010011774">
    <property type="protein sequence ID" value="KAG8513170.1"/>
    <property type="molecule type" value="Genomic_DNA"/>
</dbReference>
<dbReference type="PROSITE" id="PS50022">
    <property type="entry name" value="FA58C_3"/>
    <property type="match status" value="1"/>
</dbReference>
<name>A0A8J6DMG6_GALPY</name>
<evidence type="ECO:0000313" key="4">
    <source>
        <dbReference type="EMBL" id="KAG8513170.1"/>
    </source>
</evidence>
<reference evidence="4" key="1">
    <citation type="journal article" date="2021" name="Evol. Appl.">
        <title>The genome of the Pyrenean desman and the effects of bottlenecks and inbreeding on the genomic landscape of an endangered species.</title>
        <authorList>
            <person name="Escoda L."/>
            <person name="Castresana J."/>
        </authorList>
    </citation>
    <scope>NUCLEOTIDE SEQUENCE</scope>
    <source>
        <strain evidence="4">IBE-C5619</strain>
    </source>
</reference>